<keyword evidence="5 6" id="KW-0472">Membrane</keyword>
<comment type="caution">
    <text evidence="8">The sequence shown here is derived from an EMBL/GenBank/DDBJ whole genome shotgun (WGS) entry which is preliminary data.</text>
</comment>
<feature type="transmembrane region" description="Helical" evidence="6">
    <location>
        <begin position="81"/>
        <end position="103"/>
    </location>
</feature>
<feature type="transmembrane region" description="Helical" evidence="6">
    <location>
        <begin position="372"/>
        <end position="393"/>
    </location>
</feature>
<evidence type="ECO:0000313" key="9">
    <source>
        <dbReference type="Proteomes" id="UP000006069"/>
    </source>
</evidence>
<protein>
    <recommendedName>
        <fullName evidence="7">Major facilitator superfamily (MFS) profile domain-containing protein</fullName>
    </recommendedName>
</protein>
<keyword evidence="2" id="KW-1003">Cell membrane</keyword>
<dbReference type="InterPro" id="IPR011701">
    <property type="entry name" value="MFS"/>
</dbReference>
<dbReference type="PANTHER" id="PTHR43124">
    <property type="entry name" value="PURINE EFFLUX PUMP PBUE"/>
    <property type="match status" value="1"/>
</dbReference>
<dbReference type="InterPro" id="IPR036259">
    <property type="entry name" value="MFS_trans_sf"/>
</dbReference>
<dbReference type="Pfam" id="PF07690">
    <property type="entry name" value="MFS_1"/>
    <property type="match status" value="1"/>
</dbReference>
<reference evidence="8 9" key="1">
    <citation type="submission" date="2012-08" db="EMBL/GenBank/DDBJ databases">
        <title>The Genome Sequence of Slackia piriformis YIT 12062.</title>
        <authorList>
            <consortium name="The Broad Institute Genome Sequencing Platform"/>
            <person name="Earl A."/>
            <person name="Ward D."/>
            <person name="Feldgarden M."/>
            <person name="Gevers D."/>
            <person name="Morotomi M."/>
            <person name="Walker B."/>
            <person name="Young S.K."/>
            <person name="Zeng Q."/>
            <person name="Gargeya S."/>
            <person name="Fitzgerald M."/>
            <person name="Haas B."/>
            <person name="Abouelleil A."/>
            <person name="Alvarado L."/>
            <person name="Arachchi H.M."/>
            <person name="Berlin A.M."/>
            <person name="Chapman S.B."/>
            <person name="Goldberg J."/>
            <person name="Griggs A."/>
            <person name="Gujja S."/>
            <person name="Hansen M."/>
            <person name="Howarth C."/>
            <person name="Imamovic A."/>
            <person name="Larimer J."/>
            <person name="McCowen C."/>
            <person name="Montmayeur A."/>
            <person name="Murphy C."/>
            <person name="Neiman D."/>
            <person name="Pearson M."/>
            <person name="Priest M."/>
            <person name="Roberts A."/>
            <person name="Saif S."/>
            <person name="Shea T."/>
            <person name="Sisk P."/>
            <person name="Sykes S."/>
            <person name="Wortman J."/>
            <person name="Nusbaum C."/>
            <person name="Birren B."/>
        </authorList>
    </citation>
    <scope>NUCLEOTIDE SEQUENCE [LARGE SCALE GENOMIC DNA]</scope>
    <source>
        <strain evidence="8 9">YIT 12062</strain>
    </source>
</reference>
<evidence type="ECO:0000256" key="2">
    <source>
        <dbReference type="ARBA" id="ARBA00022475"/>
    </source>
</evidence>
<dbReference type="Gene3D" id="1.20.1250.20">
    <property type="entry name" value="MFS general substrate transporter like domains"/>
    <property type="match status" value="1"/>
</dbReference>
<dbReference type="GO" id="GO:0005886">
    <property type="term" value="C:plasma membrane"/>
    <property type="evidence" value="ECO:0007669"/>
    <property type="project" value="UniProtKB-SubCell"/>
</dbReference>
<dbReference type="AlphaFoldDB" id="K0ZBL9"/>
<dbReference type="PROSITE" id="PS50850">
    <property type="entry name" value="MFS"/>
    <property type="match status" value="1"/>
</dbReference>
<proteinExistence type="predicted"/>
<feature type="transmembrane region" description="Helical" evidence="6">
    <location>
        <begin position="347"/>
        <end position="366"/>
    </location>
</feature>
<evidence type="ECO:0000313" key="8">
    <source>
        <dbReference type="EMBL" id="EJZ84865.1"/>
    </source>
</evidence>
<gene>
    <name evidence="8" type="ORF">HMPREF9451_00475</name>
</gene>
<feature type="transmembrane region" description="Helical" evidence="6">
    <location>
        <begin position="115"/>
        <end position="133"/>
    </location>
</feature>
<dbReference type="InterPro" id="IPR020846">
    <property type="entry name" value="MFS_dom"/>
</dbReference>
<dbReference type="PANTHER" id="PTHR43124:SF3">
    <property type="entry name" value="CHLORAMPHENICOL EFFLUX PUMP RV0191"/>
    <property type="match status" value="1"/>
</dbReference>
<dbReference type="RefSeq" id="WP_009138704.1">
    <property type="nucleotide sequence ID" value="NZ_JH815198.1"/>
</dbReference>
<feature type="transmembrane region" description="Helical" evidence="6">
    <location>
        <begin position="55"/>
        <end position="74"/>
    </location>
</feature>
<organism evidence="8 9">
    <name type="scientific">Slackia piriformis YIT 12062</name>
    <dbReference type="NCBI Taxonomy" id="742818"/>
    <lineage>
        <taxon>Bacteria</taxon>
        <taxon>Bacillati</taxon>
        <taxon>Actinomycetota</taxon>
        <taxon>Coriobacteriia</taxon>
        <taxon>Eggerthellales</taxon>
        <taxon>Eggerthellaceae</taxon>
        <taxon>Slackia</taxon>
    </lineage>
</organism>
<keyword evidence="4 6" id="KW-1133">Transmembrane helix</keyword>
<dbReference type="eggNOG" id="COG0477">
    <property type="taxonomic scope" value="Bacteria"/>
</dbReference>
<feature type="transmembrane region" description="Helical" evidence="6">
    <location>
        <begin position="242"/>
        <end position="265"/>
    </location>
</feature>
<feature type="transmembrane region" description="Helical" evidence="6">
    <location>
        <begin position="175"/>
        <end position="195"/>
    </location>
</feature>
<dbReference type="EMBL" id="ADMD01000001">
    <property type="protein sequence ID" value="EJZ84865.1"/>
    <property type="molecule type" value="Genomic_DNA"/>
</dbReference>
<feature type="transmembrane region" description="Helical" evidence="6">
    <location>
        <begin position="312"/>
        <end position="335"/>
    </location>
</feature>
<evidence type="ECO:0000256" key="3">
    <source>
        <dbReference type="ARBA" id="ARBA00022692"/>
    </source>
</evidence>
<sequence length="398" mass="40606">MPSGKAASHDGATNPKAILGLLAASFAFLVLFTSSAVPIPLYSEYRASIGLTDAAISVAMVSYLIGVCGVLFVAGSVSDAIGYRASAVIGLLLGIGGCLLFSQVKSVPMLFAARFFQGLSCGIAMSAISAWVVDVAKGRFLVVATTIAGCGALVGVMIGSIAIGVFCTVSSNYAIMYYIVAALMTLGIVFVLCAPEPPHARVRLRAAIRPITKIDPAILPVFPVAATAYLAAWTIGTYYQSFSAIVALDCFGMAAPIVGSCILALSMAPSAFGGPVEARMRSGLSLRVSMVALVATTALMCLFMALEQFAAFLLATGAFGMTTGMCLSGSLRLLLAKADGDTARIVSTINLVGYVGCTIASLAMGASIDTLGLLGVLIALLICGIGAVGIVFAKTKNA</sequence>
<dbReference type="SUPFAM" id="SSF103473">
    <property type="entry name" value="MFS general substrate transporter"/>
    <property type="match status" value="1"/>
</dbReference>
<feature type="transmembrane region" description="Helical" evidence="6">
    <location>
        <begin position="216"/>
        <end position="236"/>
    </location>
</feature>
<evidence type="ECO:0000256" key="1">
    <source>
        <dbReference type="ARBA" id="ARBA00004651"/>
    </source>
</evidence>
<evidence type="ECO:0000256" key="6">
    <source>
        <dbReference type="SAM" id="Phobius"/>
    </source>
</evidence>
<feature type="transmembrane region" description="Helical" evidence="6">
    <location>
        <begin position="286"/>
        <end position="306"/>
    </location>
</feature>
<feature type="transmembrane region" description="Helical" evidence="6">
    <location>
        <begin position="140"/>
        <end position="163"/>
    </location>
</feature>
<keyword evidence="9" id="KW-1185">Reference proteome</keyword>
<dbReference type="InterPro" id="IPR050189">
    <property type="entry name" value="MFS_Efflux_Transporters"/>
</dbReference>
<keyword evidence="3 6" id="KW-0812">Transmembrane</keyword>
<dbReference type="GO" id="GO:0022857">
    <property type="term" value="F:transmembrane transporter activity"/>
    <property type="evidence" value="ECO:0007669"/>
    <property type="project" value="InterPro"/>
</dbReference>
<feature type="domain" description="Major facilitator superfamily (MFS) profile" evidence="7">
    <location>
        <begin position="19"/>
        <end position="396"/>
    </location>
</feature>
<evidence type="ECO:0000256" key="5">
    <source>
        <dbReference type="ARBA" id="ARBA00023136"/>
    </source>
</evidence>
<dbReference type="InParanoid" id="K0ZBL9"/>
<evidence type="ECO:0000256" key="4">
    <source>
        <dbReference type="ARBA" id="ARBA00022989"/>
    </source>
</evidence>
<dbReference type="PATRIC" id="fig|742818.3.peg.522"/>
<evidence type="ECO:0000259" key="7">
    <source>
        <dbReference type="PROSITE" id="PS50850"/>
    </source>
</evidence>
<dbReference type="HOGENOM" id="CLU_038683_0_1_11"/>
<comment type="subcellular location">
    <subcellularLocation>
        <location evidence="1">Cell membrane</location>
        <topology evidence="1">Multi-pass membrane protein</topology>
    </subcellularLocation>
</comment>
<dbReference type="Proteomes" id="UP000006069">
    <property type="component" value="Unassembled WGS sequence"/>
</dbReference>
<accession>K0ZBL9</accession>
<dbReference type="FunCoup" id="K0ZBL9">
    <property type="interactions" value="4"/>
</dbReference>
<name>K0ZBL9_9ACTN</name>